<dbReference type="GO" id="GO:0008270">
    <property type="term" value="F:zinc ion binding"/>
    <property type="evidence" value="ECO:0007669"/>
    <property type="project" value="UniProtKB-KW"/>
</dbReference>
<evidence type="ECO:0000256" key="2">
    <source>
        <dbReference type="ARBA" id="ARBA00022737"/>
    </source>
</evidence>
<evidence type="ECO:0000256" key="4">
    <source>
        <dbReference type="ARBA" id="ARBA00022833"/>
    </source>
</evidence>
<evidence type="ECO:0000256" key="3">
    <source>
        <dbReference type="ARBA" id="ARBA00022771"/>
    </source>
</evidence>
<reference evidence="7" key="1">
    <citation type="submission" date="2025-08" db="UniProtKB">
        <authorList>
            <consortium name="Ensembl"/>
        </authorList>
    </citation>
    <scope>IDENTIFICATION</scope>
</reference>
<evidence type="ECO:0000259" key="6">
    <source>
        <dbReference type="PROSITE" id="PS52027"/>
    </source>
</evidence>
<keyword evidence="8" id="KW-1185">Reference proteome</keyword>
<reference evidence="7" key="2">
    <citation type="submission" date="2025-09" db="UniProtKB">
        <authorList>
            <consortium name="Ensembl"/>
        </authorList>
    </citation>
    <scope>IDENTIFICATION</scope>
</reference>
<keyword evidence="3 5" id="KW-0863">Zinc-finger</keyword>
<feature type="domain" description="C2HC/C3H-type" evidence="6">
    <location>
        <begin position="80"/>
        <end position="109"/>
    </location>
</feature>
<evidence type="ECO:0000313" key="8">
    <source>
        <dbReference type="Proteomes" id="UP000694567"/>
    </source>
</evidence>
<name>A0A8C0FBD8_BUBBB</name>
<accession>A0A8C0FBD8</accession>
<dbReference type="AlphaFoldDB" id="A0A8C0FBD8"/>
<keyword evidence="4" id="KW-0862">Zinc</keyword>
<organism evidence="7 8">
    <name type="scientific">Bubo bubo</name>
    <name type="common">Eurasian eagle-owl</name>
    <name type="synonym">Strix bubo</name>
    <dbReference type="NCBI Taxonomy" id="30461"/>
    <lineage>
        <taxon>Eukaryota</taxon>
        <taxon>Metazoa</taxon>
        <taxon>Chordata</taxon>
        <taxon>Craniata</taxon>
        <taxon>Vertebrata</taxon>
        <taxon>Euteleostomi</taxon>
        <taxon>Archelosauria</taxon>
        <taxon>Archosauria</taxon>
        <taxon>Dinosauria</taxon>
        <taxon>Saurischia</taxon>
        <taxon>Theropoda</taxon>
        <taxon>Coelurosauria</taxon>
        <taxon>Aves</taxon>
        <taxon>Neognathae</taxon>
        <taxon>Neoaves</taxon>
        <taxon>Telluraves</taxon>
        <taxon>Strigiformes</taxon>
        <taxon>Strigidae</taxon>
        <taxon>Bubo</taxon>
    </lineage>
</organism>
<sequence>MTSTHKQLFVFASQLRHDPICRKVFNKKCKFSLKERLQGRGITTVKRQPLQKKQPGKKSNWRQHHEDFINTIRSANINPDYVQCPHCSRRFNEAAAQRHMKFCEEQAARCAFAVKSTRQALVSAHSHTYVVLEPDLPNCSLW</sequence>
<evidence type="ECO:0000313" key="7">
    <source>
        <dbReference type="Ensembl" id="ENSBOBP00000015082.1"/>
    </source>
</evidence>
<proteinExistence type="predicted"/>
<evidence type="ECO:0000256" key="5">
    <source>
        <dbReference type="PROSITE-ProRule" id="PRU01371"/>
    </source>
</evidence>
<dbReference type="Proteomes" id="UP000694567">
    <property type="component" value="Unplaced"/>
</dbReference>
<dbReference type="InterPro" id="IPR049899">
    <property type="entry name" value="Znf_C2HC_C3H"/>
</dbReference>
<dbReference type="PANTHER" id="PTHR13555">
    <property type="entry name" value="C2H2 ZINC FINGER CGI-62-RELATED"/>
    <property type="match status" value="1"/>
</dbReference>
<protein>
    <submittedName>
        <fullName evidence="7">Zinc finger C2HC-type containing 1B</fullName>
    </submittedName>
</protein>
<keyword evidence="1" id="KW-0479">Metal-binding</keyword>
<dbReference type="InterPro" id="IPR026319">
    <property type="entry name" value="ZC2HC1A/B-like"/>
</dbReference>
<keyword evidence="2" id="KW-0677">Repeat</keyword>
<evidence type="ECO:0000256" key="1">
    <source>
        <dbReference type="ARBA" id="ARBA00022723"/>
    </source>
</evidence>
<dbReference type="Pfam" id="PF13913">
    <property type="entry name" value="zf-C2HC_2"/>
    <property type="match status" value="1"/>
</dbReference>
<dbReference type="PROSITE" id="PS52027">
    <property type="entry name" value="ZF_C2HC_C3H"/>
    <property type="match status" value="1"/>
</dbReference>
<dbReference type="Ensembl" id="ENSBOBT00000015424.1">
    <property type="protein sequence ID" value="ENSBOBP00000015082.1"/>
    <property type="gene ID" value="ENSBOBG00000009475.1"/>
</dbReference>
<dbReference type="PANTHER" id="PTHR13555:SF36">
    <property type="entry name" value="ZINC FINGER C2HC DOMAIN-CONTAINING PROTEIN 1B"/>
    <property type="match status" value="1"/>
</dbReference>